<proteinExistence type="predicted"/>
<reference evidence="1 2" key="1">
    <citation type="submission" date="2024-06" db="EMBL/GenBank/DDBJ databases">
        <title>The Natural Products Discovery Center: Release of the First 8490 Sequenced Strains for Exploring Actinobacteria Biosynthetic Diversity.</title>
        <authorList>
            <person name="Kalkreuter E."/>
            <person name="Kautsar S.A."/>
            <person name="Yang D."/>
            <person name="Bader C.D."/>
            <person name="Teijaro C.N."/>
            <person name="Fluegel L."/>
            <person name="Davis C.M."/>
            <person name="Simpson J.R."/>
            <person name="Lauterbach L."/>
            <person name="Steele A.D."/>
            <person name="Gui C."/>
            <person name="Meng S."/>
            <person name="Li G."/>
            <person name="Viehrig K."/>
            <person name="Ye F."/>
            <person name="Su P."/>
            <person name="Kiefer A.F."/>
            <person name="Nichols A."/>
            <person name="Cepeda A.J."/>
            <person name="Yan W."/>
            <person name="Fan B."/>
            <person name="Jiang Y."/>
            <person name="Adhikari A."/>
            <person name="Zheng C.-J."/>
            <person name="Schuster L."/>
            <person name="Cowan T.M."/>
            <person name="Smanski M.J."/>
            <person name="Chevrette M.G."/>
            <person name="De Carvalho L.P.S."/>
            <person name="Shen B."/>
        </authorList>
    </citation>
    <scope>NUCLEOTIDE SEQUENCE [LARGE SCALE GENOMIC DNA]</scope>
    <source>
        <strain evidence="1 2">NPDC019434</strain>
    </source>
</reference>
<sequence>MPDSVTLMSTHLYEMDKIGKPCVFVIGPTGFTARPVGDRDMT</sequence>
<evidence type="ECO:0000313" key="1">
    <source>
        <dbReference type="EMBL" id="MEU2122690.1"/>
    </source>
</evidence>
<keyword evidence="2" id="KW-1185">Reference proteome</keyword>
<evidence type="ECO:0000313" key="2">
    <source>
        <dbReference type="Proteomes" id="UP001550535"/>
    </source>
</evidence>
<dbReference type="RefSeq" id="WP_357803745.1">
    <property type="nucleotide sequence ID" value="NZ_JBEYBM010000006.1"/>
</dbReference>
<dbReference type="EMBL" id="JBEYBR010000027">
    <property type="protein sequence ID" value="MEU2122690.1"/>
    <property type="molecule type" value="Genomic_DNA"/>
</dbReference>
<dbReference type="Proteomes" id="UP001550535">
    <property type="component" value="Unassembled WGS sequence"/>
</dbReference>
<gene>
    <name evidence="1" type="ORF">ABZ507_12820</name>
</gene>
<accession>A0ABV2X9X2</accession>
<protein>
    <submittedName>
        <fullName evidence="1">Uncharacterized protein</fullName>
    </submittedName>
</protein>
<name>A0ABV2X9X2_9NOCA</name>
<comment type="caution">
    <text evidence="1">The sequence shown here is derived from an EMBL/GenBank/DDBJ whole genome shotgun (WGS) entry which is preliminary data.</text>
</comment>
<organism evidence="1 2">
    <name type="scientific">Nocardia niwae</name>
    <dbReference type="NCBI Taxonomy" id="626084"/>
    <lineage>
        <taxon>Bacteria</taxon>
        <taxon>Bacillati</taxon>
        <taxon>Actinomycetota</taxon>
        <taxon>Actinomycetes</taxon>
        <taxon>Mycobacteriales</taxon>
        <taxon>Nocardiaceae</taxon>
        <taxon>Nocardia</taxon>
    </lineage>
</organism>